<reference evidence="1 2" key="1">
    <citation type="submission" date="2020-08" db="EMBL/GenBank/DDBJ databases">
        <title>Genomic Encyclopedia of Type Strains, Phase IV (KMG-IV): sequencing the most valuable type-strain genomes for metagenomic binning, comparative biology and taxonomic classification.</title>
        <authorList>
            <person name="Goeker M."/>
        </authorList>
    </citation>
    <scope>NUCLEOTIDE SEQUENCE [LARGE SCALE GENOMIC DNA]</scope>
    <source>
        <strain evidence="1 2">DSM 21458</strain>
    </source>
</reference>
<gene>
    <name evidence="1" type="ORF">HNR42_003353</name>
</gene>
<dbReference type="RefSeq" id="WP_183988630.1">
    <property type="nucleotide sequence ID" value="NZ_JACHHG010000016.1"/>
</dbReference>
<dbReference type="Proteomes" id="UP000569951">
    <property type="component" value="Unassembled WGS sequence"/>
</dbReference>
<proteinExistence type="predicted"/>
<keyword evidence="2" id="KW-1185">Reference proteome</keyword>
<evidence type="ECO:0000313" key="1">
    <source>
        <dbReference type="EMBL" id="MBB6099893.1"/>
    </source>
</evidence>
<dbReference type="AlphaFoldDB" id="A0A841I3L0"/>
<organism evidence="1 2">
    <name type="scientific">Deinobacterium chartae</name>
    <dbReference type="NCBI Taxonomy" id="521158"/>
    <lineage>
        <taxon>Bacteria</taxon>
        <taxon>Thermotogati</taxon>
        <taxon>Deinococcota</taxon>
        <taxon>Deinococci</taxon>
        <taxon>Deinococcales</taxon>
        <taxon>Deinococcaceae</taxon>
        <taxon>Deinobacterium</taxon>
    </lineage>
</organism>
<sequence length="76" mass="8721">MEAERRGPLEPRLFILRVWCEKHTAGNAWRASVRSGDELERRHFASLEALLSYLEENLRPEVETAGVAARADEFPI</sequence>
<dbReference type="EMBL" id="JACHHG010000016">
    <property type="protein sequence ID" value="MBB6099893.1"/>
    <property type="molecule type" value="Genomic_DNA"/>
</dbReference>
<protein>
    <submittedName>
        <fullName evidence="1">Uncharacterized protein</fullName>
    </submittedName>
</protein>
<evidence type="ECO:0000313" key="2">
    <source>
        <dbReference type="Proteomes" id="UP000569951"/>
    </source>
</evidence>
<accession>A0A841I3L0</accession>
<comment type="caution">
    <text evidence="1">The sequence shown here is derived from an EMBL/GenBank/DDBJ whole genome shotgun (WGS) entry which is preliminary data.</text>
</comment>
<name>A0A841I3L0_9DEIO</name>